<proteinExistence type="predicted"/>
<dbReference type="Proteomes" id="UP000023152">
    <property type="component" value="Unassembled WGS sequence"/>
</dbReference>
<dbReference type="EMBL" id="ASPP01003146">
    <property type="protein sequence ID" value="ETO33774.1"/>
    <property type="molecule type" value="Genomic_DNA"/>
</dbReference>
<organism evidence="2 3">
    <name type="scientific">Reticulomyxa filosa</name>
    <dbReference type="NCBI Taxonomy" id="46433"/>
    <lineage>
        <taxon>Eukaryota</taxon>
        <taxon>Sar</taxon>
        <taxon>Rhizaria</taxon>
        <taxon>Retaria</taxon>
        <taxon>Foraminifera</taxon>
        <taxon>Monothalamids</taxon>
        <taxon>Reticulomyxidae</taxon>
        <taxon>Reticulomyxa</taxon>
    </lineage>
</organism>
<dbReference type="AlphaFoldDB" id="X6P6Q9"/>
<comment type="caution">
    <text evidence="2">The sequence shown here is derived from an EMBL/GenBank/DDBJ whole genome shotgun (WGS) entry which is preliminary data.</text>
</comment>
<evidence type="ECO:0000313" key="3">
    <source>
        <dbReference type="Proteomes" id="UP000023152"/>
    </source>
</evidence>
<sequence length="236" mass="26223">AFGFMLSIFQGALLEWDSMQKAQMTRLAWTYYICYVCITLCFYASVAMFLSFFQRDGDGVVFAYLWLVSQMRDVASVSSQVGRWLPLCFVIVLASLVLFHVFEPSALLHYGKSHSSDIILEPLATIPSSLRQRNKVNGNSDGDGHVNDDVSLVKGKAVGVSADVNEEEKTLLIAQANHTSTQNQSAFPNTFQSRTRIIKLKPPHRVSLSLLTPGNLTNKFRNAFSSDGSSDDARQE</sequence>
<accession>X6P6Q9</accession>
<gene>
    <name evidence="2" type="ORF">RFI_03329</name>
</gene>
<keyword evidence="1" id="KW-0472">Membrane</keyword>
<protein>
    <submittedName>
        <fullName evidence="2">Uncharacterized protein</fullName>
    </submittedName>
</protein>
<feature type="transmembrane region" description="Helical" evidence="1">
    <location>
        <begin position="84"/>
        <end position="102"/>
    </location>
</feature>
<evidence type="ECO:0000256" key="1">
    <source>
        <dbReference type="SAM" id="Phobius"/>
    </source>
</evidence>
<feature type="transmembrane region" description="Helical" evidence="1">
    <location>
        <begin position="29"/>
        <end position="53"/>
    </location>
</feature>
<keyword evidence="1" id="KW-0812">Transmembrane</keyword>
<evidence type="ECO:0000313" key="2">
    <source>
        <dbReference type="EMBL" id="ETO33774.1"/>
    </source>
</evidence>
<reference evidence="2 3" key="1">
    <citation type="journal article" date="2013" name="Curr. Biol.">
        <title>The Genome of the Foraminiferan Reticulomyxa filosa.</title>
        <authorList>
            <person name="Glockner G."/>
            <person name="Hulsmann N."/>
            <person name="Schleicher M."/>
            <person name="Noegel A.A."/>
            <person name="Eichinger L."/>
            <person name="Gallinger C."/>
            <person name="Pawlowski J."/>
            <person name="Sierra R."/>
            <person name="Euteneuer U."/>
            <person name="Pillet L."/>
            <person name="Moustafa A."/>
            <person name="Platzer M."/>
            <person name="Groth M."/>
            <person name="Szafranski K."/>
            <person name="Schliwa M."/>
        </authorList>
    </citation>
    <scope>NUCLEOTIDE SEQUENCE [LARGE SCALE GENOMIC DNA]</scope>
</reference>
<keyword evidence="1" id="KW-1133">Transmembrane helix</keyword>
<feature type="non-terminal residue" evidence="2">
    <location>
        <position position="1"/>
    </location>
</feature>
<name>X6P6Q9_RETFI</name>
<keyword evidence="3" id="KW-1185">Reference proteome</keyword>